<reference evidence="1 2" key="1">
    <citation type="journal article" date="2007" name="Nature">
        <title>Evolution of genes and genomes on the Drosophila phylogeny.</title>
        <authorList>
            <consortium name="Drosophila 12 Genomes Consortium"/>
            <person name="Clark A.G."/>
            <person name="Eisen M.B."/>
            <person name="Smith D.R."/>
            <person name="Bergman C.M."/>
            <person name="Oliver B."/>
            <person name="Markow T.A."/>
            <person name="Kaufman T.C."/>
            <person name="Kellis M."/>
            <person name="Gelbart W."/>
            <person name="Iyer V.N."/>
            <person name="Pollard D.A."/>
            <person name="Sackton T.B."/>
            <person name="Larracuente A.M."/>
            <person name="Singh N.D."/>
            <person name="Abad J.P."/>
            <person name="Abt D.N."/>
            <person name="Adryan B."/>
            <person name="Aguade M."/>
            <person name="Akashi H."/>
            <person name="Anderson W.W."/>
            <person name="Aquadro C.F."/>
            <person name="Ardell D.H."/>
            <person name="Arguello R."/>
            <person name="Artieri C.G."/>
            <person name="Barbash D.A."/>
            <person name="Barker D."/>
            <person name="Barsanti P."/>
            <person name="Batterham P."/>
            <person name="Batzoglou S."/>
            <person name="Begun D."/>
            <person name="Bhutkar A."/>
            <person name="Blanco E."/>
            <person name="Bosak S.A."/>
            <person name="Bradley R.K."/>
            <person name="Brand A.D."/>
            <person name="Brent M.R."/>
            <person name="Brooks A.N."/>
            <person name="Brown R.H."/>
            <person name="Butlin R.K."/>
            <person name="Caggese C."/>
            <person name="Calvi B.R."/>
            <person name="Bernardo de Carvalho A."/>
            <person name="Caspi A."/>
            <person name="Castrezana S."/>
            <person name="Celniker S.E."/>
            <person name="Chang J.L."/>
            <person name="Chapple C."/>
            <person name="Chatterji S."/>
            <person name="Chinwalla A."/>
            <person name="Civetta A."/>
            <person name="Clifton S.W."/>
            <person name="Comeron J.M."/>
            <person name="Costello J.C."/>
            <person name="Coyne J.A."/>
            <person name="Daub J."/>
            <person name="David R.G."/>
            <person name="Delcher A.L."/>
            <person name="Delehaunty K."/>
            <person name="Do C.B."/>
            <person name="Ebling H."/>
            <person name="Edwards K."/>
            <person name="Eickbush T."/>
            <person name="Evans J.D."/>
            <person name="Filipski A."/>
            <person name="Findeiss S."/>
            <person name="Freyhult E."/>
            <person name="Fulton L."/>
            <person name="Fulton R."/>
            <person name="Garcia A.C."/>
            <person name="Gardiner A."/>
            <person name="Garfield D.A."/>
            <person name="Garvin B.E."/>
            <person name="Gibson G."/>
            <person name="Gilbert D."/>
            <person name="Gnerre S."/>
            <person name="Godfrey J."/>
            <person name="Good R."/>
            <person name="Gotea V."/>
            <person name="Gravely B."/>
            <person name="Greenberg A.J."/>
            <person name="Griffiths-Jones S."/>
            <person name="Gross S."/>
            <person name="Guigo R."/>
            <person name="Gustafson E.A."/>
            <person name="Haerty W."/>
            <person name="Hahn M.W."/>
            <person name="Halligan D.L."/>
            <person name="Halpern A.L."/>
            <person name="Halter G.M."/>
            <person name="Han M.V."/>
            <person name="Heger A."/>
            <person name="Hillier L."/>
            <person name="Hinrichs A.S."/>
            <person name="Holmes I."/>
            <person name="Hoskins R.A."/>
            <person name="Hubisz M.J."/>
            <person name="Hultmark D."/>
            <person name="Huntley M.A."/>
            <person name="Jaffe D.B."/>
            <person name="Jagadeeshan S."/>
            <person name="Jeck W.R."/>
            <person name="Johnson J."/>
            <person name="Jones C.D."/>
            <person name="Jordan W.C."/>
            <person name="Karpen G.H."/>
            <person name="Kataoka E."/>
            <person name="Keightley P.D."/>
            <person name="Kheradpour P."/>
            <person name="Kirkness E.F."/>
            <person name="Koerich L.B."/>
            <person name="Kristiansen K."/>
            <person name="Kudrna D."/>
            <person name="Kulathinal R.J."/>
            <person name="Kumar S."/>
            <person name="Kwok R."/>
            <person name="Lander E."/>
            <person name="Langley C.H."/>
            <person name="Lapoint R."/>
            <person name="Lazzaro B.P."/>
            <person name="Lee S.J."/>
            <person name="Levesque L."/>
            <person name="Li R."/>
            <person name="Lin C.F."/>
            <person name="Lin M.F."/>
            <person name="Lindblad-Toh K."/>
            <person name="Llopart A."/>
            <person name="Long M."/>
            <person name="Low L."/>
            <person name="Lozovsky E."/>
            <person name="Lu J."/>
            <person name="Luo M."/>
            <person name="Machado C.A."/>
            <person name="Makalowski W."/>
            <person name="Marzo M."/>
            <person name="Matsuda M."/>
            <person name="Matzkin L."/>
            <person name="McAllister B."/>
            <person name="McBride C.S."/>
            <person name="McKernan B."/>
            <person name="McKernan K."/>
            <person name="Mendez-Lago M."/>
            <person name="Minx P."/>
            <person name="Mollenhauer M.U."/>
            <person name="Montooth K."/>
            <person name="Mount S.M."/>
            <person name="Mu X."/>
            <person name="Myers E."/>
            <person name="Negre B."/>
            <person name="Newfeld S."/>
            <person name="Nielsen R."/>
            <person name="Noor M.A."/>
            <person name="O'Grady P."/>
            <person name="Pachter L."/>
            <person name="Papaceit M."/>
            <person name="Parisi M.J."/>
            <person name="Parisi M."/>
            <person name="Parts L."/>
            <person name="Pedersen J.S."/>
            <person name="Pesole G."/>
            <person name="Phillippy A.M."/>
            <person name="Ponting C.P."/>
            <person name="Pop M."/>
            <person name="Porcelli D."/>
            <person name="Powell J.R."/>
            <person name="Prohaska S."/>
            <person name="Pruitt K."/>
            <person name="Puig M."/>
            <person name="Quesneville H."/>
            <person name="Ram K.R."/>
            <person name="Rand D."/>
            <person name="Rasmussen M.D."/>
            <person name="Reed L.K."/>
            <person name="Reenan R."/>
            <person name="Reily A."/>
            <person name="Remington K.A."/>
            <person name="Rieger T.T."/>
            <person name="Ritchie M.G."/>
            <person name="Robin C."/>
            <person name="Rogers Y.H."/>
            <person name="Rohde C."/>
            <person name="Rozas J."/>
            <person name="Rubenfield M.J."/>
            <person name="Ruiz A."/>
            <person name="Russo S."/>
            <person name="Salzberg S.L."/>
            <person name="Sanchez-Gracia A."/>
            <person name="Saranga D.J."/>
            <person name="Sato H."/>
            <person name="Schaeffer S.W."/>
            <person name="Schatz M.C."/>
            <person name="Schlenke T."/>
            <person name="Schwartz R."/>
            <person name="Segarra C."/>
            <person name="Singh R.S."/>
            <person name="Sirot L."/>
            <person name="Sirota M."/>
            <person name="Sisneros N.B."/>
            <person name="Smith C.D."/>
            <person name="Smith T.F."/>
            <person name="Spieth J."/>
            <person name="Stage D.E."/>
            <person name="Stark A."/>
            <person name="Stephan W."/>
            <person name="Strausberg R.L."/>
            <person name="Strempel S."/>
            <person name="Sturgill D."/>
            <person name="Sutton G."/>
            <person name="Sutton G.G."/>
            <person name="Tao W."/>
            <person name="Teichmann S."/>
            <person name="Tobari Y.N."/>
            <person name="Tomimura Y."/>
            <person name="Tsolas J.M."/>
            <person name="Valente V.L."/>
            <person name="Venter E."/>
            <person name="Venter J.C."/>
            <person name="Vicario S."/>
            <person name="Vieira F.G."/>
            <person name="Vilella A.J."/>
            <person name="Villasante A."/>
            <person name="Walenz B."/>
            <person name="Wang J."/>
            <person name="Wasserman M."/>
            <person name="Watts T."/>
            <person name="Wilson D."/>
            <person name="Wilson R.K."/>
            <person name="Wing R.A."/>
            <person name="Wolfner M.F."/>
            <person name="Wong A."/>
            <person name="Wong G.K."/>
            <person name="Wu C.I."/>
            <person name="Wu G."/>
            <person name="Yamamoto D."/>
            <person name="Yang H.P."/>
            <person name="Yang S.P."/>
            <person name="Yorke J.A."/>
            <person name="Yoshida K."/>
            <person name="Zdobnov E."/>
            <person name="Zhang P."/>
            <person name="Zhang Y."/>
            <person name="Zimin A.V."/>
            <person name="Baldwin J."/>
            <person name="Abdouelleil A."/>
            <person name="Abdulkadir J."/>
            <person name="Abebe A."/>
            <person name="Abera B."/>
            <person name="Abreu J."/>
            <person name="Acer S.C."/>
            <person name="Aftuck L."/>
            <person name="Alexander A."/>
            <person name="An P."/>
            <person name="Anderson E."/>
            <person name="Anderson S."/>
            <person name="Arachi H."/>
            <person name="Azer M."/>
            <person name="Bachantsang P."/>
            <person name="Barry A."/>
            <person name="Bayul T."/>
            <person name="Berlin A."/>
            <person name="Bessette D."/>
            <person name="Bloom T."/>
            <person name="Blye J."/>
            <person name="Boguslavskiy L."/>
            <person name="Bonnet C."/>
            <person name="Boukhgalter B."/>
            <person name="Bourzgui I."/>
            <person name="Brown A."/>
            <person name="Cahill P."/>
            <person name="Channer S."/>
            <person name="Cheshatsang Y."/>
            <person name="Chuda L."/>
            <person name="Citroen M."/>
            <person name="Collymore A."/>
            <person name="Cooke P."/>
            <person name="Costello M."/>
            <person name="D'Aco K."/>
            <person name="Daza R."/>
            <person name="De Haan G."/>
            <person name="DeGray S."/>
            <person name="DeMaso C."/>
            <person name="Dhargay N."/>
            <person name="Dooley K."/>
            <person name="Dooley E."/>
            <person name="Doricent M."/>
            <person name="Dorje P."/>
            <person name="Dorjee K."/>
            <person name="Dupes A."/>
            <person name="Elong R."/>
            <person name="Falk J."/>
            <person name="Farina A."/>
            <person name="Faro S."/>
            <person name="Ferguson D."/>
            <person name="Fisher S."/>
            <person name="Foley C.D."/>
            <person name="Franke A."/>
            <person name="Friedrich D."/>
            <person name="Gadbois L."/>
            <person name="Gearin G."/>
            <person name="Gearin C.R."/>
            <person name="Giannoukos G."/>
            <person name="Goode T."/>
            <person name="Graham J."/>
            <person name="Grandbois E."/>
            <person name="Grewal S."/>
            <person name="Gyaltsen K."/>
            <person name="Hafez N."/>
            <person name="Hagos B."/>
            <person name="Hall J."/>
            <person name="Henson C."/>
            <person name="Hollinger A."/>
            <person name="Honan T."/>
            <person name="Huard M.D."/>
            <person name="Hughes L."/>
            <person name="Hurhula B."/>
            <person name="Husby M.E."/>
            <person name="Kamat A."/>
            <person name="Kanga B."/>
            <person name="Kashin S."/>
            <person name="Khazanovich D."/>
            <person name="Kisner P."/>
            <person name="Lance K."/>
            <person name="Lara M."/>
            <person name="Lee W."/>
            <person name="Lennon N."/>
            <person name="Letendre F."/>
            <person name="LeVine R."/>
            <person name="Lipovsky A."/>
            <person name="Liu X."/>
            <person name="Liu J."/>
            <person name="Liu S."/>
            <person name="Lokyitsang T."/>
            <person name="Lokyitsang Y."/>
            <person name="Lubonja R."/>
            <person name="Lui A."/>
            <person name="MacDonald P."/>
            <person name="Magnisalis V."/>
            <person name="Maru K."/>
            <person name="Matthews C."/>
            <person name="McCusker W."/>
            <person name="McDonough S."/>
            <person name="Mehta T."/>
            <person name="Meldrim J."/>
            <person name="Meneus L."/>
            <person name="Mihai O."/>
            <person name="Mihalev A."/>
            <person name="Mihova T."/>
            <person name="Mittelman R."/>
            <person name="Mlenga V."/>
            <person name="Montmayeur A."/>
            <person name="Mulrain L."/>
            <person name="Navidi A."/>
            <person name="Naylor J."/>
            <person name="Negash T."/>
            <person name="Nguyen T."/>
            <person name="Nguyen N."/>
            <person name="Nicol R."/>
            <person name="Norbu C."/>
            <person name="Norbu N."/>
            <person name="Novod N."/>
            <person name="O'Neill B."/>
            <person name="Osman S."/>
            <person name="Markiewicz E."/>
            <person name="Oyono O.L."/>
            <person name="Patti C."/>
            <person name="Phunkhang P."/>
            <person name="Pierre F."/>
            <person name="Priest M."/>
            <person name="Raghuraman S."/>
            <person name="Rege F."/>
            <person name="Reyes R."/>
            <person name="Rise C."/>
            <person name="Rogov P."/>
            <person name="Ross K."/>
            <person name="Ryan E."/>
            <person name="Settipalli S."/>
            <person name="Shea T."/>
            <person name="Sherpa N."/>
            <person name="Shi L."/>
            <person name="Shih D."/>
            <person name="Sparrow T."/>
            <person name="Spaulding J."/>
            <person name="Stalker J."/>
            <person name="Stange-Thomann N."/>
            <person name="Stavropoulos S."/>
            <person name="Stone C."/>
            <person name="Strader C."/>
            <person name="Tesfaye S."/>
            <person name="Thomson T."/>
            <person name="Thoulutsang Y."/>
            <person name="Thoulutsang D."/>
            <person name="Topham K."/>
            <person name="Topping I."/>
            <person name="Tsamla T."/>
            <person name="Vassiliev H."/>
            <person name="Vo A."/>
            <person name="Wangchuk T."/>
            <person name="Wangdi T."/>
            <person name="Weiand M."/>
            <person name="Wilkinson J."/>
            <person name="Wilson A."/>
            <person name="Yadav S."/>
            <person name="Young G."/>
            <person name="Yu Q."/>
            <person name="Zembek L."/>
            <person name="Zhong D."/>
            <person name="Zimmer A."/>
            <person name="Zwirko Z."/>
            <person name="Jaffe D.B."/>
            <person name="Alvarez P."/>
            <person name="Brockman W."/>
            <person name="Butler J."/>
            <person name="Chin C."/>
            <person name="Gnerre S."/>
            <person name="Grabherr M."/>
            <person name="Kleber M."/>
            <person name="Mauceli E."/>
            <person name="MacCallum I."/>
        </authorList>
    </citation>
    <scope>NUCLEOTIDE SEQUENCE [LARGE SCALE GENOMIC DNA]</scope>
    <source>
        <strain evidence="2">Tucson 15287-2541.00</strain>
    </source>
</reference>
<keyword evidence="2" id="KW-1185">Reference proteome</keyword>
<accession>B4K056</accession>
<dbReference type="InParanoid" id="B4K056"/>
<proteinExistence type="predicted"/>
<evidence type="ECO:0000313" key="1">
    <source>
        <dbReference type="EMBL" id="EDV98691.1"/>
    </source>
</evidence>
<dbReference type="EMBL" id="CH916388">
    <property type="protein sequence ID" value="EDV98691.1"/>
    <property type="molecule type" value="Genomic_DNA"/>
</dbReference>
<organism evidence="2">
    <name type="scientific">Drosophila grimshawi</name>
    <name type="common">Hawaiian fruit fly</name>
    <name type="synonym">Idiomyia grimshawi</name>
    <dbReference type="NCBI Taxonomy" id="7222"/>
    <lineage>
        <taxon>Eukaryota</taxon>
        <taxon>Metazoa</taxon>
        <taxon>Ecdysozoa</taxon>
        <taxon>Arthropoda</taxon>
        <taxon>Hexapoda</taxon>
        <taxon>Insecta</taxon>
        <taxon>Pterygota</taxon>
        <taxon>Neoptera</taxon>
        <taxon>Endopterygota</taxon>
        <taxon>Diptera</taxon>
        <taxon>Brachycera</taxon>
        <taxon>Muscomorpha</taxon>
        <taxon>Ephydroidea</taxon>
        <taxon>Drosophilidae</taxon>
        <taxon>Drosophila</taxon>
        <taxon>Hawaiian Drosophila</taxon>
    </lineage>
</organism>
<dbReference type="AlphaFoldDB" id="B4K056"/>
<protein>
    <submittedName>
        <fullName evidence="1">GH25228</fullName>
    </submittedName>
</protein>
<gene>
    <name evidence="1" type="primary">Dgri\GH25228</name>
    <name evidence="1" type="ORF">Dgri_GH25228</name>
</gene>
<sequence>MIRGWLRLRPRKGRLFLNKESLEPIEAAKGELIFGFGSITVKVYKSDVTADELY</sequence>
<evidence type="ECO:0000313" key="2">
    <source>
        <dbReference type="Proteomes" id="UP000001070"/>
    </source>
</evidence>
<name>B4K056_DROGR</name>
<dbReference type="Proteomes" id="UP000001070">
    <property type="component" value="Unassembled WGS sequence"/>
</dbReference>
<dbReference type="HOGENOM" id="CLU_3052521_0_0_1"/>